<dbReference type="GO" id="GO:0003700">
    <property type="term" value="F:DNA-binding transcription factor activity"/>
    <property type="evidence" value="ECO:0007669"/>
    <property type="project" value="TreeGrafter"/>
</dbReference>
<dbReference type="InterPro" id="IPR050109">
    <property type="entry name" value="HTH-type_TetR-like_transc_reg"/>
</dbReference>
<reference evidence="4 5" key="1">
    <citation type="submission" date="2019-01" db="EMBL/GenBank/DDBJ databases">
        <authorList>
            <person name="Ruckert C."/>
            <person name="Busche T."/>
            <person name="Kalinowski J."/>
        </authorList>
    </citation>
    <scope>NUCLEOTIDE SEQUENCE [LARGE SCALE GENOMIC DNA]</scope>
    <source>
        <strain evidence="4 5">136/3</strain>
    </source>
</reference>
<dbReference type="PANTHER" id="PTHR30055:SF234">
    <property type="entry name" value="HTH-TYPE TRANSCRIPTIONAL REGULATOR BETI"/>
    <property type="match status" value="1"/>
</dbReference>
<keyword evidence="3" id="KW-0804">Transcription</keyword>
<evidence type="ECO:0000313" key="4">
    <source>
        <dbReference type="EMBL" id="QAU52543.1"/>
    </source>
</evidence>
<dbReference type="InterPro" id="IPR009057">
    <property type="entry name" value="Homeodomain-like_sf"/>
</dbReference>
<dbReference type="PANTHER" id="PTHR30055">
    <property type="entry name" value="HTH-TYPE TRANSCRIPTIONAL REGULATOR RUTR"/>
    <property type="match status" value="1"/>
</dbReference>
<gene>
    <name evidence="4" type="ORF">CPELA_06400</name>
</gene>
<evidence type="ECO:0000313" key="5">
    <source>
        <dbReference type="Proteomes" id="UP000288929"/>
    </source>
</evidence>
<dbReference type="GO" id="GO:0000976">
    <property type="term" value="F:transcription cis-regulatory region binding"/>
    <property type="evidence" value="ECO:0007669"/>
    <property type="project" value="TreeGrafter"/>
</dbReference>
<dbReference type="InterPro" id="IPR001647">
    <property type="entry name" value="HTH_TetR"/>
</dbReference>
<accession>A0A410W9B0</accession>
<dbReference type="RefSeq" id="WP_128889978.1">
    <property type="nucleotide sequence ID" value="NZ_BMCX01000003.1"/>
</dbReference>
<dbReference type="Proteomes" id="UP000288929">
    <property type="component" value="Chromosome"/>
</dbReference>
<organism evidence="4 5">
    <name type="scientific">Corynebacterium pelargi</name>
    <dbReference type="NCBI Taxonomy" id="1471400"/>
    <lineage>
        <taxon>Bacteria</taxon>
        <taxon>Bacillati</taxon>
        <taxon>Actinomycetota</taxon>
        <taxon>Actinomycetes</taxon>
        <taxon>Mycobacteriales</taxon>
        <taxon>Corynebacteriaceae</taxon>
        <taxon>Corynebacterium</taxon>
    </lineage>
</organism>
<keyword evidence="5" id="KW-1185">Reference proteome</keyword>
<dbReference type="SUPFAM" id="SSF46689">
    <property type="entry name" value="Homeodomain-like"/>
    <property type="match status" value="1"/>
</dbReference>
<keyword evidence="2" id="KW-0238">DNA-binding</keyword>
<dbReference type="Pfam" id="PF00440">
    <property type="entry name" value="TetR_N"/>
    <property type="match status" value="1"/>
</dbReference>
<dbReference type="OrthoDB" id="3267320at2"/>
<dbReference type="PROSITE" id="PS50977">
    <property type="entry name" value="HTH_TETR_2"/>
    <property type="match status" value="1"/>
</dbReference>
<dbReference type="EMBL" id="CP035299">
    <property type="protein sequence ID" value="QAU52543.1"/>
    <property type="molecule type" value="Genomic_DNA"/>
</dbReference>
<evidence type="ECO:0000256" key="1">
    <source>
        <dbReference type="ARBA" id="ARBA00023015"/>
    </source>
</evidence>
<protein>
    <submittedName>
        <fullName evidence="4">Transcriptional regulator, TetR family</fullName>
    </submittedName>
</protein>
<evidence type="ECO:0000256" key="2">
    <source>
        <dbReference type="ARBA" id="ARBA00023125"/>
    </source>
</evidence>
<dbReference type="AlphaFoldDB" id="A0A410W9B0"/>
<proteinExistence type="predicted"/>
<dbReference type="KEGG" id="cpeg:CPELA_06400"/>
<sequence>MPFDLPRASSVLHFDTPKKRNNTRHRDIDSLLLNAGREAFIKNGIRATSMSAVARAAGVSRPTLYSRYRNIDLLTGDVLRHEYLTVLEGAFDRVTSPEQFIDQIVYVADSLRSNEFITSVAQSDPDILHHFLFGHLVGTQRRLVDYLKRLIDAVRAQAIEQDSASRIREGDPEVLAIFVVMTVQSAILSAPAVASIVPRPDKWCQELHRLVSGYLLECNS</sequence>
<evidence type="ECO:0000256" key="3">
    <source>
        <dbReference type="ARBA" id="ARBA00023163"/>
    </source>
</evidence>
<dbReference type="Gene3D" id="1.10.357.10">
    <property type="entry name" value="Tetracycline Repressor, domain 2"/>
    <property type="match status" value="1"/>
</dbReference>
<name>A0A410W9B0_9CORY</name>
<keyword evidence="1" id="KW-0805">Transcription regulation</keyword>